<accession>A0A7F5R4E1</accession>
<dbReference type="KEGG" id="apln:108743232"/>
<dbReference type="Proteomes" id="UP000192223">
    <property type="component" value="Unplaced"/>
</dbReference>
<dbReference type="InParanoid" id="A0A7F5R4E1"/>
<evidence type="ECO:0000313" key="3">
    <source>
        <dbReference type="Proteomes" id="UP000192223"/>
    </source>
</evidence>
<gene>
    <name evidence="4" type="primary">LOC108743232</name>
</gene>
<keyword evidence="1" id="KW-0812">Transmembrane</keyword>
<keyword evidence="1" id="KW-0472">Membrane</keyword>
<evidence type="ECO:0000256" key="2">
    <source>
        <dbReference type="SAM" id="SignalP"/>
    </source>
</evidence>
<name>A0A7F5R4E1_AGRPL</name>
<dbReference type="RefSeq" id="XP_025830712.1">
    <property type="nucleotide sequence ID" value="XM_025974927.1"/>
</dbReference>
<keyword evidence="1" id="KW-1133">Transmembrane helix</keyword>
<protein>
    <submittedName>
        <fullName evidence="4">Uncharacterized protein LOC108743232</fullName>
    </submittedName>
</protein>
<dbReference type="GeneID" id="108743232"/>
<keyword evidence="2" id="KW-0732">Signal</keyword>
<proteinExistence type="predicted"/>
<feature type="signal peptide" evidence="2">
    <location>
        <begin position="1"/>
        <end position="24"/>
    </location>
</feature>
<evidence type="ECO:0000256" key="1">
    <source>
        <dbReference type="SAM" id="Phobius"/>
    </source>
</evidence>
<reference evidence="4" key="1">
    <citation type="submission" date="2025-08" db="UniProtKB">
        <authorList>
            <consortium name="RefSeq"/>
        </authorList>
    </citation>
    <scope>IDENTIFICATION</scope>
    <source>
        <tissue evidence="4">Entire body</tissue>
    </source>
</reference>
<evidence type="ECO:0000313" key="4">
    <source>
        <dbReference type="RefSeq" id="XP_025830712.1"/>
    </source>
</evidence>
<feature type="chain" id="PRO_5028961489" evidence="2">
    <location>
        <begin position="25"/>
        <end position="110"/>
    </location>
</feature>
<sequence>MRSPGILALFVFISISLMYYGVECRGVEDGGVFLSDRLQPNKEAFQRTFTELVEGARVALENRSIFSFIGLLIRIIPYIALIALNVFLNNYTEMIKYSLKVIEVAWEFLT</sequence>
<dbReference type="AlphaFoldDB" id="A0A7F5R4E1"/>
<feature type="transmembrane region" description="Helical" evidence="1">
    <location>
        <begin position="65"/>
        <end position="88"/>
    </location>
</feature>
<keyword evidence="3" id="KW-1185">Reference proteome</keyword>
<organism evidence="3 4">
    <name type="scientific">Agrilus planipennis</name>
    <name type="common">Emerald ash borer</name>
    <name type="synonym">Agrilus marcopoli</name>
    <dbReference type="NCBI Taxonomy" id="224129"/>
    <lineage>
        <taxon>Eukaryota</taxon>
        <taxon>Metazoa</taxon>
        <taxon>Ecdysozoa</taxon>
        <taxon>Arthropoda</taxon>
        <taxon>Hexapoda</taxon>
        <taxon>Insecta</taxon>
        <taxon>Pterygota</taxon>
        <taxon>Neoptera</taxon>
        <taxon>Endopterygota</taxon>
        <taxon>Coleoptera</taxon>
        <taxon>Polyphaga</taxon>
        <taxon>Elateriformia</taxon>
        <taxon>Buprestoidea</taxon>
        <taxon>Buprestidae</taxon>
        <taxon>Agrilinae</taxon>
        <taxon>Agrilus</taxon>
    </lineage>
</organism>